<feature type="compositionally biased region" description="Basic and acidic residues" evidence="1">
    <location>
        <begin position="146"/>
        <end position="196"/>
    </location>
</feature>
<name>A0A267GJU8_9PLAT</name>
<dbReference type="STRING" id="282301.A0A267GJU8"/>
<dbReference type="PANTHER" id="PTHR16156">
    <property type="entry name" value="AFTIPHILIN A-RELATED"/>
    <property type="match status" value="1"/>
</dbReference>
<keyword evidence="4" id="KW-1185">Reference proteome</keyword>
<feature type="compositionally biased region" description="Acidic residues" evidence="1">
    <location>
        <begin position="226"/>
        <end position="237"/>
    </location>
</feature>
<dbReference type="GO" id="GO:0032588">
    <property type="term" value="C:trans-Golgi network membrane"/>
    <property type="evidence" value="ECO:0007669"/>
    <property type="project" value="InterPro"/>
</dbReference>
<dbReference type="GO" id="GO:0030121">
    <property type="term" value="C:AP-1 adaptor complex"/>
    <property type="evidence" value="ECO:0007669"/>
    <property type="project" value="TreeGrafter"/>
</dbReference>
<feature type="domain" description="Aftiphilin clathrin-binding box" evidence="2">
    <location>
        <begin position="567"/>
        <end position="611"/>
    </location>
</feature>
<evidence type="ECO:0000259" key="2">
    <source>
        <dbReference type="Pfam" id="PF15045"/>
    </source>
</evidence>
<evidence type="ECO:0000256" key="1">
    <source>
        <dbReference type="SAM" id="MobiDB-lite"/>
    </source>
</evidence>
<feature type="compositionally biased region" description="Basic and acidic residues" evidence="1">
    <location>
        <begin position="279"/>
        <end position="318"/>
    </location>
</feature>
<feature type="region of interest" description="Disordered" evidence="1">
    <location>
        <begin position="1"/>
        <end position="32"/>
    </location>
</feature>
<dbReference type="PANTHER" id="PTHR16156:SF10">
    <property type="entry name" value="AFTIPHILIN-RELATED"/>
    <property type="match status" value="1"/>
</dbReference>
<gene>
    <name evidence="3" type="ORF">BOX15_Mlig024410g1</name>
</gene>
<comment type="caution">
    <text evidence="3">The sequence shown here is derived from an EMBL/GenBank/DDBJ whole genome shotgun (WGS) entry which is preliminary data.</text>
</comment>
<feature type="compositionally biased region" description="Low complexity" evidence="1">
    <location>
        <begin position="639"/>
        <end position="657"/>
    </location>
</feature>
<feature type="region of interest" description="Disordered" evidence="1">
    <location>
        <begin position="251"/>
        <end position="379"/>
    </location>
</feature>
<feature type="non-terminal residue" evidence="3">
    <location>
        <position position="1"/>
    </location>
</feature>
<dbReference type="GO" id="GO:0030276">
    <property type="term" value="F:clathrin binding"/>
    <property type="evidence" value="ECO:0007669"/>
    <property type="project" value="InterPro"/>
</dbReference>
<dbReference type="AlphaFoldDB" id="A0A267GJU8"/>
<accession>A0A267GJU8</accession>
<feature type="region of interest" description="Disordered" evidence="1">
    <location>
        <begin position="119"/>
        <end position="207"/>
    </location>
</feature>
<dbReference type="InterPro" id="IPR046359">
    <property type="entry name" value="Aftin-like"/>
</dbReference>
<dbReference type="Pfam" id="PF15045">
    <property type="entry name" value="Clathrin_bdg"/>
    <property type="match status" value="1"/>
</dbReference>
<dbReference type="InterPro" id="IPR029205">
    <property type="entry name" value="Clathrin-bd"/>
</dbReference>
<sequence length="772" mass="82538">ISHMEDNYQFKISSGPPSLDSDVNAESDEAGADGFSVYNEAVSNQNAAHIKLESEATSVSESGAASSMYRQQDTGNAELEADYVAPNSKYGNATLEDNKPALPDEDFADFGEFADFNSAPAFEQPTATGIGSECSAEQVAISQESSDDKTDVAVKEIDLEEAKVKSASEEPKEALDESVKADGVDSEVKEQQKPEPEVETQSPADLGVRVETDDLNANSVAGAEIQPEELEATDEANNEIKVEAEVKIELETEPEVKAQTDEDGRTAIKTESVELGTVDELRNVEKPEAKAEVKTESKEPEAISESKESDKAKLKAEITTESDEPEASFNEIVKPRESGVETEVEVSSDTIPEVELKSNVEFPTEPELEPVPGQDSEVQPETVADFNDIEFEADFAAFETAADGEEQTNDSNDQCLQENEVDADDADWAEFADPPAADAVNDKPPTVSAVSEVSGDGNVNDDDFGEDDDDFGDFEEFQGAQPISSERRLNKLCADLRAALDKLLADALGAASEEVDDVDNDADSDEVDLNIDSQRLEQLLQAESTAQLEDVKAIVSQAASSHPTTTNVWSNLMDLENSPTVKYQWSQSVFYEESLKALHIDVRNLLNSRKHAYQIFAGQLGLLEPTPVTPAASGGNDEAATGPAAAAATSAGVTGEAPAEPSDPSGATSAGGPELQFDWNSSGLTNPLDKLEAEFLDNGGGGSATGRPDKKLSSLISAAQPSAPVPAAALSDRARKFIKRLPDLSYMRAKVLMFPMHRSNSESSLPVTDESP</sequence>
<protein>
    <recommendedName>
        <fullName evidence="2">Aftiphilin clathrin-binding box domain-containing protein</fullName>
    </recommendedName>
</protein>
<dbReference type="OrthoDB" id="5917212at2759"/>
<reference evidence="3 4" key="1">
    <citation type="submission" date="2017-06" db="EMBL/GenBank/DDBJ databases">
        <title>A platform for efficient transgenesis in Macrostomum lignano, a flatworm model organism for stem cell research.</title>
        <authorList>
            <person name="Berezikov E."/>
        </authorList>
    </citation>
    <scope>NUCLEOTIDE SEQUENCE [LARGE SCALE GENOMIC DNA]</scope>
    <source>
        <strain evidence="3">DV1</strain>
        <tissue evidence="3">Whole organism</tissue>
    </source>
</reference>
<dbReference type="EMBL" id="NIVC01000309">
    <property type="protein sequence ID" value="PAA85664.1"/>
    <property type="molecule type" value="Genomic_DNA"/>
</dbReference>
<evidence type="ECO:0000313" key="4">
    <source>
        <dbReference type="Proteomes" id="UP000215902"/>
    </source>
</evidence>
<feature type="region of interest" description="Disordered" evidence="1">
    <location>
        <begin position="54"/>
        <end position="79"/>
    </location>
</feature>
<proteinExistence type="predicted"/>
<feature type="compositionally biased region" description="Polar residues" evidence="1">
    <location>
        <begin position="55"/>
        <end position="75"/>
    </location>
</feature>
<feature type="region of interest" description="Disordered" evidence="1">
    <location>
        <begin position="219"/>
        <end position="238"/>
    </location>
</feature>
<dbReference type="Proteomes" id="UP000215902">
    <property type="component" value="Unassembled WGS sequence"/>
</dbReference>
<feature type="region of interest" description="Disordered" evidence="1">
    <location>
        <begin position="435"/>
        <end position="462"/>
    </location>
</feature>
<feature type="compositionally biased region" description="Basic and acidic residues" evidence="1">
    <location>
        <begin position="251"/>
        <end position="272"/>
    </location>
</feature>
<evidence type="ECO:0000313" key="3">
    <source>
        <dbReference type="EMBL" id="PAA85664.1"/>
    </source>
</evidence>
<feature type="region of interest" description="Disordered" evidence="1">
    <location>
        <begin position="628"/>
        <end position="683"/>
    </location>
</feature>
<organism evidence="3 4">
    <name type="scientific">Macrostomum lignano</name>
    <dbReference type="NCBI Taxonomy" id="282301"/>
    <lineage>
        <taxon>Eukaryota</taxon>
        <taxon>Metazoa</taxon>
        <taxon>Spiralia</taxon>
        <taxon>Lophotrochozoa</taxon>
        <taxon>Platyhelminthes</taxon>
        <taxon>Rhabditophora</taxon>
        <taxon>Macrostomorpha</taxon>
        <taxon>Macrostomida</taxon>
        <taxon>Macrostomidae</taxon>
        <taxon>Macrostomum</taxon>
    </lineage>
</organism>